<dbReference type="InterPro" id="IPR036378">
    <property type="entry name" value="FAS1_dom_sf"/>
</dbReference>
<dbReference type="STRING" id="683124.SAMN05444337_2448"/>
<keyword evidence="4" id="KW-1185">Reference proteome</keyword>
<dbReference type="PANTHER" id="PTHR10900:SF77">
    <property type="entry name" value="FI19380P1"/>
    <property type="match status" value="1"/>
</dbReference>
<dbReference type="Proteomes" id="UP000184232">
    <property type="component" value="Unassembled WGS sequence"/>
</dbReference>
<sequence length="322" mass="33878">MKNTAKLMKLMLWVAFPLTMLSCSDDDSNNMPENNSIAAIASRAPQFTTLVSALEKADLVTTLDGEGSFTVFAPTNTAFSNFLTANGFNSLDDVPVAVLREVLLNHVVLGTNLSSNLTTGYVKTLGKGSASATNTLSMYVNVSSNVMLNGVATVTTPDIVADNGVIHEVNAVIGLPTIVTHALANSNFTTLVAALTRNDQPDFVGILSGSANSPFTVFAPTNNAFGDLLTELNATSLDDINQATLENTLKYHVVAGANVLSSDLSNNMTVTTFQGQDFTITTTGGAKITDANDRMSNIVATDVQCANGVIHVIDKVILPLIN</sequence>
<dbReference type="Gene3D" id="2.30.180.10">
    <property type="entry name" value="FAS1 domain"/>
    <property type="match status" value="2"/>
</dbReference>
<name>A0A1M6LC33_9FLAO</name>
<gene>
    <name evidence="3" type="ORF">SAMN05444337_2448</name>
</gene>
<dbReference type="FunFam" id="2.30.180.10:FF:000032">
    <property type="entry name" value="Fasciclin domain-containing protein, putative"/>
    <property type="match status" value="2"/>
</dbReference>
<feature type="domain" description="FAS1" evidence="2">
    <location>
        <begin position="34"/>
        <end position="173"/>
    </location>
</feature>
<dbReference type="Pfam" id="PF02469">
    <property type="entry name" value="Fasciclin"/>
    <property type="match status" value="2"/>
</dbReference>
<accession>A0A1M6LC33</accession>
<dbReference type="GO" id="GO:0005615">
    <property type="term" value="C:extracellular space"/>
    <property type="evidence" value="ECO:0007669"/>
    <property type="project" value="TreeGrafter"/>
</dbReference>
<reference evidence="4" key="1">
    <citation type="submission" date="2016-11" db="EMBL/GenBank/DDBJ databases">
        <authorList>
            <person name="Varghese N."/>
            <person name="Submissions S."/>
        </authorList>
    </citation>
    <scope>NUCLEOTIDE SEQUENCE [LARGE SCALE GENOMIC DNA]</scope>
    <source>
        <strain evidence="4">DSM 22807</strain>
    </source>
</reference>
<evidence type="ECO:0000259" key="2">
    <source>
        <dbReference type="PROSITE" id="PS50213"/>
    </source>
</evidence>
<dbReference type="SUPFAM" id="SSF82153">
    <property type="entry name" value="FAS1 domain"/>
    <property type="match status" value="2"/>
</dbReference>
<dbReference type="InterPro" id="IPR050904">
    <property type="entry name" value="Adhesion/Biosynth-related"/>
</dbReference>
<proteinExistence type="predicted"/>
<protein>
    <submittedName>
        <fullName evidence="3">Uncaracterized surface protein containing fasciclin (FAS1) repeats</fullName>
    </submittedName>
</protein>
<dbReference type="OrthoDB" id="9800666at2"/>
<feature type="chain" id="PRO_5013382434" evidence="1">
    <location>
        <begin position="23"/>
        <end position="322"/>
    </location>
</feature>
<keyword evidence="1" id="KW-0732">Signal</keyword>
<dbReference type="PROSITE" id="PS51257">
    <property type="entry name" value="PROKAR_LIPOPROTEIN"/>
    <property type="match status" value="1"/>
</dbReference>
<dbReference type="RefSeq" id="WP_072785497.1">
    <property type="nucleotide sequence ID" value="NZ_CP045292.1"/>
</dbReference>
<organism evidence="3 4">
    <name type="scientific">Flavobacterium haoranii</name>
    <dbReference type="NCBI Taxonomy" id="683124"/>
    <lineage>
        <taxon>Bacteria</taxon>
        <taxon>Pseudomonadati</taxon>
        <taxon>Bacteroidota</taxon>
        <taxon>Flavobacteriia</taxon>
        <taxon>Flavobacteriales</taxon>
        <taxon>Flavobacteriaceae</taxon>
        <taxon>Flavobacterium</taxon>
    </lineage>
</organism>
<dbReference type="EMBL" id="FQZH01000005">
    <property type="protein sequence ID" value="SHJ68724.1"/>
    <property type="molecule type" value="Genomic_DNA"/>
</dbReference>
<dbReference type="InterPro" id="IPR000782">
    <property type="entry name" value="FAS1_domain"/>
</dbReference>
<feature type="domain" description="FAS1" evidence="2">
    <location>
        <begin position="175"/>
        <end position="317"/>
    </location>
</feature>
<evidence type="ECO:0000313" key="4">
    <source>
        <dbReference type="Proteomes" id="UP000184232"/>
    </source>
</evidence>
<dbReference type="AlphaFoldDB" id="A0A1M6LC33"/>
<dbReference type="PROSITE" id="PS50213">
    <property type="entry name" value="FAS1"/>
    <property type="match status" value="2"/>
</dbReference>
<evidence type="ECO:0000313" key="3">
    <source>
        <dbReference type="EMBL" id="SHJ68724.1"/>
    </source>
</evidence>
<dbReference type="SMART" id="SM00554">
    <property type="entry name" value="FAS1"/>
    <property type="match status" value="2"/>
</dbReference>
<dbReference type="PANTHER" id="PTHR10900">
    <property type="entry name" value="PERIOSTIN-RELATED"/>
    <property type="match status" value="1"/>
</dbReference>
<evidence type="ECO:0000256" key="1">
    <source>
        <dbReference type="SAM" id="SignalP"/>
    </source>
</evidence>
<feature type="signal peptide" evidence="1">
    <location>
        <begin position="1"/>
        <end position="22"/>
    </location>
</feature>